<gene>
    <name evidence="1" type="ORF">AVEN_129672_1</name>
</gene>
<organism evidence="1 2">
    <name type="scientific">Araneus ventricosus</name>
    <name type="common">Orbweaver spider</name>
    <name type="synonym">Epeira ventricosa</name>
    <dbReference type="NCBI Taxonomy" id="182803"/>
    <lineage>
        <taxon>Eukaryota</taxon>
        <taxon>Metazoa</taxon>
        <taxon>Ecdysozoa</taxon>
        <taxon>Arthropoda</taxon>
        <taxon>Chelicerata</taxon>
        <taxon>Arachnida</taxon>
        <taxon>Araneae</taxon>
        <taxon>Araneomorphae</taxon>
        <taxon>Entelegynae</taxon>
        <taxon>Araneoidea</taxon>
        <taxon>Araneidae</taxon>
        <taxon>Araneus</taxon>
    </lineage>
</organism>
<protein>
    <submittedName>
        <fullName evidence="1">Uncharacterized protein</fullName>
    </submittedName>
</protein>
<name>A0A4Y2M8C8_ARAVE</name>
<dbReference type="EMBL" id="BGPR01006914">
    <property type="protein sequence ID" value="GBN22852.1"/>
    <property type="molecule type" value="Genomic_DNA"/>
</dbReference>
<keyword evidence="2" id="KW-1185">Reference proteome</keyword>
<dbReference type="Proteomes" id="UP000499080">
    <property type="component" value="Unassembled WGS sequence"/>
</dbReference>
<comment type="caution">
    <text evidence="1">The sequence shown here is derived from an EMBL/GenBank/DDBJ whole genome shotgun (WGS) entry which is preliminary data.</text>
</comment>
<evidence type="ECO:0000313" key="2">
    <source>
        <dbReference type="Proteomes" id="UP000499080"/>
    </source>
</evidence>
<accession>A0A4Y2M8C8</accession>
<proteinExistence type="predicted"/>
<dbReference type="AlphaFoldDB" id="A0A4Y2M8C8"/>
<evidence type="ECO:0000313" key="1">
    <source>
        <dbReference type="EMBL" id="GBN22852.1"/>
    </source>
</evidence>
<sequence length="83" mass="9278">MVVTEVEKVVSDAKAVAEEIFMPTNLMTLRPNIITSSFQLCRVLCIPQNILLYVRFTSDGGDEMFASLLEVRGDEVPARMQAK</sequence>
<reference evidence="1 2" key="1">
    <citation type="journal article" date="2019" name="Sci. Rep.">
        <title>Orb-weaving spider Araneus ventricosus genome elucidates the spidroin gene catalogue.</title>
        <authorList>
            <person name="Kono N."/>
            <person name="Nakamura H."/>
            <person name="Ohtoshi R."/>
            <person name="Moran D.A.P."/>
            <person name="Shinohara A."/>
            <person name="Yoshida Y."/>
            <person name="Fujiwara M."/>
            <person name="Mori M."/>
            <person name="Tomita M."/>
            <person name="Arakawa K."/>
        </authorList>
    </citation>
    <scope>NUCLEOTIDE SEQUENCE [LARGE SCALE GENOMIC DNA]</scope>
</reference>